<feature type="repeat" description="ANK" evidence="3">
    <location>
        <begin position="195"/>
        <end position="227"/>
    </location>
</feature>
<feature type="repeat" description="ANK" evidence="3">
    <location>
        <begin position="261"/>
        <end position="293"/>
    </location>
</feature>
<dbReference type="FunFam" id="1.10.1000.11:FF:000003">
    <property type="entry name" value="Brefeldin A-inhibited guanine nucleotide-exchange protein 1"/>
    <property type="match status" value="1"/>
</dbReference>
<dbReference type="SUPFAM" id="SSF48425">
    <property type="entry name" value="Sec7 domain"/>
    <property type="match status" value="1"/>
</dbReference>
<dbReference type="PANTHER" id="PTHR24198">
    <property type="entry name" value="ANKYRIN REPEAT AND PROTEIN KINASE DOMAIN-CONTAINING PROTEIN"/>
    <property type="match status" value="1"/>
</dbReference>
<dbReference type="FunFam" id="2.30.29.30:FF:000700">
    <property type="entry name" value="Probable serine/threonine-protein kinase DDB_G0272282"/>
    <property type="match status" value="1"/>
</dbReference>
<dbReference type="PROSITE" id="PS50297">
    <property type="entry name" value="ANK_REP_REGION"/>
    <property type="match status" value="13"/>
</dbReference>
<feature type="compositionally biased region" description="Low complexity" evidence="5">
    <location>
        <begin position="956"/>
        <end position="979"/>
    </location>
</feature>
<dbReference type="Pfam" id="PF00169">
    <property type="entry name" value="PH"/>
    <property type="match status" value="1"/>
</dbReference>
<dbReference type="InterPro" id="IPR001849">
    <property type="entry name" value="PH_domain"/>
</dbReference>
<organism evidence="8 9">
    <name type="scientific">Dictyostelium firmibasis</name>
    <dbReference type="NCBI Taxonomy" id="79012"/>
    <lineage>
        <taxon>Eukaryota</taxon>
        <taxon>Amoebozoa</taxon>
        <taxon>Evosea</taxon>
        <taxon>Eumycetozoa</taxon>
        <taxon>Dictyostelia</taxon>
        <taxon>Dictyosteliales</taxon>
        <taxon>Dictyosteliaceae</taxon>
        <taxon>Dictyostelium</taxon>
    </lineage>
</organism>
<evidence type="ECO:0000313" key="9">
    <source>
        <dbReference type="Proteomes" id="UP001344447"/>
    </source>
</evidence>
<dbReference type="InterPro" id="IPR023394">
    <property type="entry name" value="Sec7_C_sf"/>
</dbReference>
<dbReference type="FunFam" id="1.10.220.20:FF:000002">
    <property type="entry name" value="Brefeldin A-inhibited guanine nucleotide-exchange protein 1"/>
    <property type="match status" value="1"/>
</dbReference>
<dbReference type="Gene3D" id="1.10.1000.11">
    <property type="entry name" value="Arf Nucleotide-binding Site Opener,domain 2"/>
    <property type="match status" value="1"/>
</dbReference>
<dbReference type="EMBL" id="JAVFKY010000003">
    <property type="protein sequence ID" value="KAK5578441.1"/>
    <property type="molecule type" value="Genomic_DNA"/>
</dbReference>
<dbReference type="PROSITE" id="PS50088">
    <property type="entry name" value="ANK_REPEAT"/>
    <property type="match status" value="13"/>
</dbReference>
<feature type="region of interest" description="Disordered" evidence="5">
    <location>
        <begin position="1"/>
        <end position="37"/>
    </location>
</feature>
<gene>
    <name evidence="8" type="ORF">RB653_008112</name>
</gene>
<evidence type="ECO:0000259" key="7">
    <source>
        <dbReference type="PROSITE" id="PS50190"/>
    </source>
</evidence>
<keyword evidence="4" id="KW-0175">Coiled coil</keyword>
<evidence type="ECO:0000256" key="5">
    <source>
        <dbReference type="SAM" id="MobiDB-lite"/>
    </source>
</evidence>
<dbReference type="Gene3D" id="2.30.29.30">
    <property type="entry name" value="Pleckstrin-homology domain (PH domain)/Phosphotyrosine-binding domain (PTB)"/>
    <property type="match status" value="1"/>
</dbReference>
<dbReference type="Pfam" id="PF01369">
    <property type="entry name" value="Sec7"/>
    <property type="match status" value="1"/>
</dbReference>
<feature type="domain" description="PH" evidence="6">
    <location>
        <begin position="778"/>
        <end position="889"/>
    </location>
</feature>
<feature type="repeat" description="ANK" evidence="3">
    <location>
        <begin position="460"/>
        <end position="492"/>
    </location>
</feature>
<dbReference type="Gene3D" id="1.10.220.20">
    <property type="match status" value="1"/>
</dbReference>
<dbReference type="Gene3D" id="1.25.40.20">
    <property type="entry name" value="Ankyrin repeat-containing domain"/>
    <property type="match status" value="5"/>
</dbReference>
<feature type="repeat" description="ANK" evidence="3">
    <location>
        <begin position="95"/>
        <end position="128"/>
    </location>
</feature>
<evidence type="ECO:0000256" key="4">
    <source>
        <dbReference type="SAM" id="Coils"/>
    </source>
</evidence>
<feature type="compositionally biased region" description="Low complexity" evidence="5">
    <location>
        <begin position="930"/>
        <end position="943"/>
    </location>
</feature>
<dbReference type="GO" id="GO:0032012">
    <property type="term" value="P:regulation of ARF protein signal transduction"/>
    <property type="evidence" value="ECO:0007669"/>
    <property type="project" value="InterPro"/>
</dbReference>
<keyword evidence="9" id="KW-1185">Reference proteome</keyword>
<dbReference type="SMART" id="SM00248">
    <property type="entry name" value="ANK"/>
    <property type="match status" value="15"/>
</dbReference>
<feature type="repeat" description="ANK" evidence="3">
    <location>
        <begin position="228"/>
        <end position="260"/>
    </location>
</feature>
<reference evidence="8 9" key="1">
    <citation type="submission" date="2023-11" db="EMBL/GenBank/DDBJ databases">
        <title>Dfirmibasis_genome.</title>
        <authorList>
            <person name="Edelbroek B."/>
            <person name="Kjellin J."/>
            <person name="Jerlstrom-Hultqvist J."/>
            <person name="Soderbom F."/>
        </authorList>
    </citation>
    <scope>NUCLEOTIDE SEQUENCE [LARGE SCALE GENOMIC DNA]</scope>
    <source>
        <strain evidence="8 9">TNS-C-14</strain>
    </source>
</reference>
<dbReference type="PROSITE" id="PS50190">
    <property type="entry name" value="SEC7"/>
    <property type="match status" value="1"/>
</dbReference>
<name>A0AAN7TZB1_9MYCE</name>
<feature type="repeat" description="ANK" evidence="3">
    <location>
        <begin position="361"/>
        <end position="393"/>
    </location>
</feature>
<dbReference type="InterPro" id="IPR036770">
    <property type="entry name" value="Ankyrin_rpt-contain_sf"/>
</dbReference>
<dbReference type="PROSITE" id="PS50003">
    <property type="entry name" value="PH_DOMAIN"/>
    <property type="match status" value="1"/>
</dbReference>
<feature type="repeat" description="ANK" evidence="3">
    <location>
        <begin position="162"/>
        <end position="194"/>
    </location>
</feature>
<feature type="coiled-coil region" evidence="4">
    <location>
        <begin position="550"/>
        <end position="585"/>
    </location>
</feature>
<dbReference type="InterPro" id="IPR002110">
    <property type="entry name" value="Ankyrin_rpt"/>
</dbReference>
<dbReference type="InterPro" id="IPR035999">
    <property type="entry name" value="Sec7_dom_sf"/>
</dbReference>
<dbReference type="Pfam" id="PF12796">
    <property type="entry name" value="Ank_2"/>
    <property type="match status" value="5"/>
</dbReference>
<evidence type="ECO:0000313" key="8">
    <source>
        <dbReference type="EMBL" id="KAK5578441.1"/>
    </source>
</evidence>
<comment type="caution">
    <text evidence="8">The sequence shown here is derived from an EMBL/GenBank/DDBJ whole genome shotgun (WGS) entry which is preliminary data.</text>
</comment>
<feature type="repeat" description="ANK" evidence="3">
    <location>
        <begin position="493"/>
        <end position="525"/>
    </location>
</feature>
<evidence type="ECO:0000256" key="1">
    <source>
        <dbReference type="ARBA" id="ARBA00022737"/>
    </source>
</evidence>
<dbReference type="GO" id="GO:0005737">
    <property type="term" value="C:cytoplasm"/>
    <property type="evidence" value="ECO:0007669"/>
    <property type="project" value="UniProtKB-ARBA"/>
</dbReference>
<feature type="compositionally biased region" description="Polar residues" evidence="5">
    <location>
        <begin position="944"/>
        <end position="955"/>
    </location>
</feature>
<feature type="repeat" description="ANK" evidence="3">
    <location>
        <begin position="328"/>
        <end position="360"/>
    </location>
</feature>
<keyword evidence="2 3" id="KW-0040">ANK repeat</keyword>
<proteinExistence type="predicted"/>
<feature type="compositionally biased region" description="Polar residues" evidence="5">
    <location>
        <begin position="914"/>
        <end position="924"/>
    </location>
</feature>
<accession>A0AAN7TZB1</accession>
<dbReference type="AlphaFoldDB" id="A0AAN7TZB1"/>
<dbReference type="PANTHER" id="PTHR24198:SF165">
    <property type="entry name" value="ANKYRIN REPEAT-CONTAINING PROTEIN-RELATED"/>
    <property type="match status" value="1"/>
</dbReference>
<dbReference type="PRINTS" id="PR01415">
    <property type="entry name" value="ANKYRIN"/>
</dbReference>
<dbReference type="CDD" id="cd00171">
    <property type="entry name" value="Sec7"/>
    <property type="match status" value="1"/>
</dbReference>
<feature type="domain" description="SEC7" evidence="7">
    <location>
        <begin position="574"/>
        <end position="764"/>
    </location>
</feature>
<evidence type="ECO:0000259" key="6">
    <source>
        <dbReference type="PROSITE" id="PS50003"/>
    </source>
</evidence>
<dbReference type="SMART" id="SM00233">
    <property type="entry name" value="PH"/>
    <property type="match status" value="1"/>
</dbReference>
<feature type="repeat" description="ANK" evidence="3">
    <location>
        <begin position="294"/>
        <end position="315"/>
    </location>
</feature>
<evidence type="ECO:0000256" key="2">
    <source>
        <dbReference type="ARBA" id="ARBA00023043"/>
    </source>
</evidence>
<dbReference type="SUPFAM" id="SSF48403">
    <property type="entry name" value="Ankyrin repeat"/>
    <property type="match status" value="2"/>
</dbReference>
<feature type="region of interest" description="Disordered" evidence="5">
    <location>
        <begin position="905"/>
        <end position="979"/>
    </location>
</feature>
<dbReference type="CDD" id="cd01252">
    <property type="entry name" value="PH_GRP1-like"/>
    <property type="match status" value="1"/>
</dbReference>
<dbReference type="FunFam" id="1.25.40.20:FF:001049">
    <property type="entry name" value="Ankyrin repeat, PH and SEC7 domain containing protein secG"/>
    <property type="match status" value="1"/>
</dbReference>
<dbReference type="SMART" id="SM00222">
    <property type="entry name" value="Sec7"/>
    <property type="match status" value="1"/>
</dbReference>
<dbReference type="SUPFAM" id="SSF50729">
    <property type="entry name" value="PH domain-like"/>
    <property type="match status" value="1"/>
</dbReference>
<dbReference type="InterPro" id="IPR000904">
    <property type="entry name" value="Sec7_dom"/>
</dbReference>
<evidence type="ECO:0000256" key="3">
    <source>
        <dbReference type="PROSITE-ProRule" id="PRU00023"/>
    </source>
</evidence>
<feature type="repeat" description="ANK" evidence="3">
    <location>
        <begin position="62"/>
        <end position="94"/>
    </location>
</feature>
<feature type="repeat" description="ANK" evidence="3">
    <location>
        <begin position="394"/>
        <end position="426"/>
    </location>
</feature>
<protein>
    <submittedName>
        <fullName evidence="8">Uncharacterized protein</fullName>
    </submittedName>
</protein>
<dbReference type="Proteomes" id="UP001344447">
    <property type="component" value="Unassembled WGS sequence"/>
</dbReference>
<feature type="compositionally biased region" description="Low complexity" evidence="5">
    <location>
        <begin position="1"/>
        <end position="27"/>
    </location>
</feature>
<keyword evidence="1" id="KW-0677">Repeat</keyword>
<dbReference type="GO" id="GO:0005085">
    <property type="term" value="F:guanyl-nucleotide exchange factor activity"/>
    <property type="evidence" value="ECO:0007669"/>
    <property type="project" value="InterPro"/>
</dbReference>
<sequence>MGSTSNSTKNTGSTTTTSATTKHSNSAPTRPSVHYYSSTGDIEKLSNLLNNSATSPDTPDSEKRTPLHHAAFCGSAACVNFLLDKKANANIKDSAGNTPLQWASSRGHLECIKLLVEKGGVDINTKDDKNGTPLHKASLFASAECVLYLLNGKADPRAVTTNGETPLHHASAGGNPQCVELLIKADSKVNAVDNDCITPLHQASFSGHSGCVSLLLKKGAKVDPRDIHGISPLHNAASAGYVDCVEQLVRNGENINCVDIEGVTPLHHTCFNGNLQLTKRLIELGAKIDMVDEMGETPLHKAAFNGHKEVCEYLLYLDPTMIDCRDSRQSTSLHLAAFNGLIDMVDLLIRYKAQINIKDEEGATPLHKASFNGHSSCAKLLVDKGAPIGIVDSQGATPLHKAAFNGRSKCLATLIRSGAELEVKDSQGGTPLHNAAYNGHSDCCRILLKKGANVNAVDTHSSTPLHLASAAGARDTVDVLIQFKARIDAKNFAGKTPLVYAIKKNHSDVARVLIRAGADLDQVSLRSSVDFTKTFGTENHDEIYQIVNKRESSNHEVDELQLALEQQAKEDMEQLAAEKQKLLLVKAAIAQFNSHPKKGIEFIVVNGLISEKNPKEVAHFLLTHSELSKQAIGEYIGEGDDFNLQVLHAFVDELDFSGLDFDVALRKYLLTFRLPGEAQKIDRMMEKFASQFYQHNPDNKVFVNNDAVYVLAFSVIMLNTDAHNPNIKKKMTKAEFLRNNSGINSGDDLPPDFMENLYDKIVTNEIKMERDGNQANQHVEKKGWLTKQGGRIKTWKKRWFILTANCLLYYKTPQDHEPCGIIPLENVVVTIDPQKKFCFMLHSSQEQMKACKLNSDGTLVQANHAAYFIAAANMAEMDSWVQSIKSNIHSNPNFEQLLKRKAETIRGRGKVSTKPIQNRKQTISGPPPTATNTPTSASNNTTNVGSPPNSGGVLNSSGSKPVTFSSTSSPVQQQTSALS</sequence>
<feature type="repeat" description="ANK" evidence="3">
    <location>
        <begin position="427"/>
        <end position="459"/>
    </location>
</feature>
<dbReference type="InterPro" id="IPR011993">
    <property type="entry name" value="PH-like_dom_sf"/>
</dbReference>